<comment type="caution">
    <text evidence="2">The sequence shown here is derived from an EMBL/GenBank/DDBJ whole genome shotgun (WGS) entry which is preliminary data.</text>
</comment>
<evidence type="ECO:0000256" key="1">
    <source>
        <dbReference type="SAM" id="SignalP"/>
    </source>
</evidence>
<evidence type="ECO:0008006" key="4">
    <source>
        <dbReference type="Google" id="ProtNLM"/>
    </source>
</evidence>
<keyword evidence="3" id="KW-1185">Reference proteome</keyword>
<evidence type="ECO:0000313" key="3">
    <source>
        <dbReference type="Proteomes" id="UP001596087"/>
    </source>
</evidence>
<dbReference type="RefSeq" id="WP_378585545.1">
    <property type="nucleotide sequence ID" value="NZ_JBHSKD010000002.1"/>
</dbReference>
<keyword evidence="1" id="KW-0732">Signal</keyword>
<feature type="chain" id="PRO_5045613882" description="Feruloyl esterase" evidence="1">
    <location>
        <begin position="26"/>
        <end position="158"/>
    </location>
</feature>
<organism evidence="2 3">
    <name type="scientific">Nocardioides taihuensis</name>
    <dbReference type="NCBI Taxonomy" id="1835606"/>
    <lineage>
        <taxon>Bacteria</taxon>
        <taxon>Bacillati</taxon>
        <taxon>Actinomycetota</taxon>
        <taxon>Actinomycetes</taxon>
        <taxon>Propionibacteriales</taxon>
        <taxon>Nocardioidaceae</taxon>
        <taxon>Nocardioides</taxon>
    </lineage>
</organism>
<accession>A0ABW0BED2</accession>
<evidence type="ECO:0000313" key="2">
    <source>
        <dbReference type="EMBL" id="MFC5175181.1"/>
    </source>
</evidence>
<dbReference type="EMBL" id="JBHSKD010000002">
    <property type="protein sequence ID" value="MFC5175181.1"/>
    <property type="molecule type" value="Genomic_DNA"/>
</dbReference>
<proteinExistence type="predicted"/>
<dbReference type="Proteomes" id="UP001596087">
    <property type="component" value="Unassembled WGS sequence"/>
</dbReference>
<feature type="signal peptide" evidence="1">
    <location>
        <begin position="1"/>
        <end position="25"/>
    </location>
</feature>
<name>A0ABW0BED2_9ACTN</name>
<gene>
    <name evidence="2" type="ORF">ACFPGP_00775</name>
</gene>
<reference evidence="3" key="1">
    <citation type="journal article" date="2019" name="Int. J. Syst. Evol. Microbiol.">
        <title>The Global Catalogue of Microorganisms (GCM) 10K type strain sequencing project: providing services to taxonomists for standard genome sequencing and annotation.</title>
        <authorList>
            <consortium name="The Broad Institute Genomics Platform"/>
            <consortium name="The Broad Institute Genome Sequencing Center for Infectious Disease"/>
            <person name="Wu L."/>
            <person name="Ma J."/>
        </authorList>
    </citation>
    <scope>NUCLEOTIDE SEQUENCE [LARGE SCALE GENOMIC DNA]</scope>
    <source>
        <strain evidence="3">DFY41</strain>
    </source>
</reference>
<protein>
    <recommendedName>
        <fullName evidence="4">Feruloyl esterase</fullName>
    </recommendedName>
</protein>
<sequence>MHARSTTTAALAAAALILVAPSAQAATVERFDRSAFDSAPVTTGSGYTMAGATSGELGGYLSLSVQAADGTVPAQGQCETADVAAVLTVSPGETFTIATTGELCSHFVDGTPTLNAYFGSRQVSYAGTHKRARVTDGIIAFTRGYFGAQGSVGMSVRW</sequence>